<keyword evidence="1" id="KW-1133">Transmembrane helix</keyword>
<keyword evidence="1" id="KW-0812">Transmembrane</keyword>
<feature type="transmembrane region" description="Helical" evidence="1">
    <location>
        <begin position="14"/>
        <end position="38"/>
    </location>
</feature>
<dbReference type="Pfam" id="PF26449">
    <property type="entry name" value="DUF8128"/>
    <property type="match status" value="1"/>
</dbReference>
<proteinExistence type="predicted"/>
<dbReference type="AlphaFoldDB" id="A0A1F8EBP9"/>
<protein>
    <recommendedName>
        <fullName evidence="2">DUF8128 domain-containing protein</fullName>
    </recommendedName>
</protein>
<dbReference type="STRING" id="1802660.A2735_00750"/>
<reference evidence="3 4" key="1">
    <citation type="journal article" date="2016" name="Nat. Commun.">
        <title>Thousands of microbial genomes shed light on interconnected biogeochemical processes in an aquifer system.</title>
        <authorList>
            <person name="Anantharaman K."/>
            <person name="Brown C.T."/>
            <person name="Hug L.A."/>
            <person name="Sharon I."/>
            <person name="Castelle C.J."/>
            <person name="Probst A.J."/>
            <person name="Thomas B.C."/>
            <person name="Singh A."/>
            <person name="Wilkins M.J."/>
            <person name="Karaoz U."/>
            <person name="Brodie E.L."/>
            <person name="Williams K.H."/>
            <person name="Hubbard S.S."/>
            <person name="Banfield J.F."/>
        </authorList>
    </citation>
    <scope>NUCLEOTIDE SEQUENCE [LARGE SCALE GENOMIC DNA]</scope>
</reference>
<gene>
    <name evidence="3" type="ORF">A2735_00750</name>
</gene>
<organism evidence="3 4">
    <name type="scientific">Candidatus Yanofskybacteria bacterium RIFCSPHIGHO2_01_FULL_41_21</name>
    <dbReference type="NCBI Taxonomy" id="1802660"/>
    <lineage>
        <taxon>Bacteria</taxon>
        <taxon>Candidatus Yanofskyibacteriota</taxon>
    </lineage>
</organism>
<dbReference type="InterPro" id="IPR058441">
    <property type="entry name" value="DUF8128"/>
</dbReference>
<evidence type="ECO:0000256" key="1">
    <source>
        <dbReference type="SAM" id="Phobius"/>
    </source>
</evidence>
<feature type="domain" description="DUF8128" evidence="2">
    <location>
        <begin position="114"/>
        <end position="420"/>
    </location>
</feature>
<keyword evidence="1" id="KW-0472">Membrane</keyword>
<sequence>MELFSQALVSMTNLILFVFGVVFVYWWIWIPLFLFVVYAEALKKYNQKVYKNGLKWITYELRIPIDAHKSLKAMEQIFAGLHVVGQGSPPKNLWEKYKKWRDVFFKGKVPDWFALEIVGSGGEIYFYIRVIEKYKSLVEAQIYAQYPESELTPVTDYMLRFPTSLSYEDVNVNALELVFIKEDIFPIKTYPEFEEEGAGKDDVRRIDPLAPIAETLGGMGLSEFFGIQIVARSTGDAWVKKGQSAIDKLMGREEKKKTTFADSVFTGIESGARSVAGTVFEPAEPSKEKEEKKKEDKPFNQLNPGVQEIIKTIEKGTAKLAFEAGIRLVYIAPIDKYDDGRMRSIAGAFKQFATQALNGFKPGISTDISKGFNKARRSLKNKKKIYSRYRGRSFPDKPLVLNTEELTTIFHIPDVGVKTPALPRIETKKGEAPAGIPIV</sequence>
<comment type="caution">
    <text evidence="3">The sequence shown here is derived from an EMBL/GenBank/DDBJ whole genome shotgun (WGS) entry which is preliminary data.</text>
</comment>
<evidence type="ECO:0000313" key="4">
    <source>
        <dbReference type="Proteomes" id="UP000178520"/>
    </source>
</evidence>
<accession>A0A1F8EBP9</accession>
<dbReference type="EMBL" id="MGJA01000003">
    <property type="protein sequence ID" value="OGM98222.1"/>
    <property type="molecule type" value="Genomic_DNA"/>
</dbReference>
<evidence type="ECO:0000259" key="2">
    <source>
        <dbReference type="Pfam" id="PF26449"/>
    </source>
</evidence>
<evidence type="ECO:0000313" key="3">
    <source>
        <dbReference type="EMBL" id="OGM98222.1"/>
    </source>
</evidence>
<dbReference type="Proteomes" id="UP000178520">
    <property type="component" value="Unassembled WGS sequence"/>
</dbReference>
<name>A0A1F8EBP9_9BACT</name>